<comment type="caution">
    <text evidence="4">The sequence shown here is derived from an EMBL/GenBank/DDBJ whole genome shotgun (WGS) entry which is preliminary data.</text>
</comment>
<feature type="domain" description="Thioredoxin-like fold" evidence="3">
    <location>
        <begin position="76"/>
        <end position="166"/>
    </location>
</feature>
<evidence type="ECO:0000313" key="5">
    <source>
        <dbReference type="Proteomes" id="UP000031668"/>
    </source>
</evidence>
<dbReference type="Pfam" id="PF17172">
    <property type="entry name" value="GST_N_4"/>
    <property type="match status" value="1"/>
</dbReference>
<dbReference type="PANTHER" id="PTHR12289:SF67">
    <property type="match status" value="1"/>
</dbReference>
<dbReference type="Pfam" id="PF17171">
    <property type="entry name" value="GST_C_6"/>
    <property type="match status" value="1"/>
</dbReference>
<dbReference type="InterPro" id="IPR012336">
    <property type="entry name" value="Thioredoxin-like_fold"/>
</dbReference>
<dbReference type="GO" id="GO:0005737">
    <property type="term" value="C:cytoplasm"/>
    <property type="evidence" value="ECO:0007669"/>
    <property type="project" value="TreeGrafter"/>
</dbReference>
<dbReference type="InterPro" id="IPR050931">
    <property type="entry name" value="Mito_Protein_Transport_Metaxin"/>
</dbReference>
<dbReference type="Proteomes" id="UP000031668">
    <property type="component" value="Unassembled WGS sequence"/>
</dbReference>
<gene>
    <name evidence="4" type="ORF">RF11_07289</name>
</gene>
<evidence type="ECO:0000313" key="4">
    <source>
        <dbReference type="EMBL" id="KII69692.1"/>
    </source>
</evidence>
<name>A0A0C2N727_THEKT</name>
<feature type="domain" description="Metaxin glutathione S-transferase" evidence="2">
    <location>
        <begin position="219"/>
        <end position="287"/>
    </location>
</feature>
<keyword evidence="5" id="KW-1185">Reference proteome</keyword>
<feature type="region of interest" description="Disordered" evidence="1">
    <location>
        <begin position="1"/>
        <end position="36"/>
    </location>
</feature>
<sequence>MSHQGSDMHMNDPMEEIKSAEDTKSGRSNEKPLGLEEIQDTIPLTPKEENLEDNVNHLGVDLFTHNKIDGLPSAEPSSLALETLLRVMGVNYRIVQQLKPCEKAFIIVKGKTISGCLVVADEMKRLAGININHKLSVKDAAIIRFFTTHLENQTDFCLLYYRWFDQVKEWRNATNKYRGANLFRYLFLESKCQRLLANRMELLGQHLAGREQVAISVLHDLRCLSTLLDNKYVDLRDRMYFMGTHPCTLDCVVFGITAHILYCSVETKFKQIILKTFTNLAQHCDRIREQFWTDWSQLIGKYRICVTPRFFMSLRRAKPKSNLNLINGEEKLTELHTTCEKYTVIIVDQDEVLKEGSCDKKYALRDTNRETQRLCASLCPCPLDEDKAAGCKCDT</sequence>
<dbReference type="CDD" id="cd03193">
    <property type="entry name" value="GST_C_Metaxin"/>
    <property type="match status" value="1"/>
</dbReference>
<dbReference type="EMBL" id="JWZT01002320">
    <property type="protein sequence ID" value="KII69692.1"/>
    <property type="molecule type" value="Genomic_DNA"/>
</dbReference>
<organism evidence="4 5">
    <name type="scientific">Thelohanellus kitauei</name>
    <name type="common">Myxosporean</name>
    <dbReference type="NCBI Taxonomy" id="669202"/>
    <lineage>
        <taxon>Eukaryota</taxon>
        <taxon>Metazoa</taxon>
        <taxon>Cnidaria</taxon>
        <taxon>Myxozoa</taxon>
        <taxon>Myxosporea</taxon>
        <taxon>Bivalvulida</taxon>
        <taxon>Platysporina</taxon>
        <taxon>Myxobolidae</taxon>
        <taxon>Thelohanellus</taxon>
    </lineage>
</organism>
<reference evidence="4 5" key="1">
    <citation type="journal article" date="2014" name="Genome Biol. Evol.">
        <title>The genome of the myxosporean Thelohanellus kitauei shows adaptations to nutrient acquisition within its fish host.</title>
        <authorList>
            <person name="Yang Y."/>
            <person name="Xiong J."/>
            <person name="Zhou Z."/>
            <person name="Huo F."/>
            <person name="Miao W."/>
            <person name="Ran C."/>
            <person name="Liu Y."/>
            <person name="Zhang J."/>
            <person name="Feng J."/>
            <person name="Wang M."/>
            <person name="Wang M."/>
            <person name="Wang L."/>
            <person name="Yao B."/>
        </authorList>
    </citation>
    <scope>NUCLEOTIDE SEQUENCE [LARGE SCALE GENOMIC DNA]</scope>
    <source>
        <strain evidence="4">Wuqing</strain>
    </source>
</reference>
<feature type="compositionally biased region" description="Basic and acidic residues" evidence="1">
    <location>
        <begin position="9"/>
        <end position="34"/>
    </location>
</feature>
<proteinExistence type="predicted"/>
<evidence type="ECO:0000259" key="3">
    <source>
        <dbReference type="Pfam" id="PF17172"/>
    </source>
</evidence>
<protein>
    <submittedName>
        <fullName evidence="4">Uncharacterized protein</fullName>
    </submittedName>
</protein>
<evidence type="ECO:0000256" key="1">
    <source>
        <dbReference type="SAM" id="MobiDB-lite"/>
    </source>
</evidence>
<dbReference type="OMA" id="YENICSW"/>
<dbReference type="InterPro" id="IPR033468">
    <property type="entry name" value="Metaxin_GST"/>
</dbReference>
<dbReference type="AlphaFoldDB" id="A0A0C2N727"/>
<evidence type="ECO:0000259" key="2">
    <source>
        <dbReference type="Pfam" id="PF17171"/>
    </source>
</evidence>
<accession>A0A0C2N727</accession>
<dbReference type="OrthoDB" id="5809458at2759"/>
<dbReference type="PANTHER" id="PTHR12289">
    <property type="entry name" value="METAXIN RELATED"/>
    <property type="match status" value="1"/>
</dbReference>